<dbReference type="EMBL" id="JABFNT010000147">
    <property type="protein sequence ID" value="NOJ82820.1"/>
    <property type="molecule type" value="Genomic_DNA"/>
</dbReference>
<name>A0A7Y4IPX4_MYXXA</name>
<evidence type="ECO:0000313" key="2">
    <source>
        <dbReference type="EMBL" id="NOJ82820.1"/>
    </source>
</evidence>
<organism evidence="2 3">
    <name type="scientific">Myxococcus xanthus</name>
    <dbReference type="NCBI Taxonomy" id="34"/>
    <lineage>
        <taxon>Bacteria</taxon>
        <taxon>Pseudomonadati</taxon>
        <taxon>Myxococcota</taxon>
        <taxon>Myxococcia</taxon>
        <taxon>Myxococcales</taxon>
        <taxon>Cystobacterineae</taxon>
        <taxon>Myxococcaceae</taxon>
        <taxon>Myxococcus</taxon>
    </lineage>
</organism>
<dbReference type="PANTHER" id="PTHR33361">
    <property type="entry name" value="GLR0591 PROTEIN"/>
    <property type="match status" value="1"/>
</dbReference>
<protein>
    <submittedName>
        <fullName evidence="2">DUF885 domain-containing protein</fullName>
    </submittedName>
</protein>
<comment type="caution">
    <text evidence="2">The sequence shown here is derived from an EMBL/GenBank/DDBJ whole genome shotgun (WGS) entry which is preliminary data.</text>
</comment>
<proteinExistence type="predicted"/>
<dbReference type="PANTHER" id="PTHR33361:SF15">
    <property type="entry name" value="DUF885 FAMILY LIPOPROTEIN"/>
    <property type="match status" value="1"/>
</dbReference>
<feature type="compositionally biased region" description="Basic and acidic residues" evidence="1">
    <location>
        <begin position="22"/>
        <end position="33"/>
    </location>
</feature>
<dbReference type="Pfam" id="PF05960">
    <property type="entry name" value="DUF885"/>
    <property type="match status" value="1"/>
</dbReference>
<accession>A0A7Y4IPX4</accession>
<feature type="region of interest" description="Disordered" evidence="1">
    <location>
        <begin position="1"/>
        <end position="42"/>
    </location>
</feature>
<evidence type="ECO:0000256" key="1">
    <source>
        <dbReference type="SAM" id="MobiDB-lite"/>
    </source>
</evidence>
<reference evidence="2 3" key="1">
    <citation type="submission" date="2020-05" db="EMBL/GenBank/DDBJ databases">
        <authorList>
            <person name="Whitworth D."/>
        </authorList>
    </citation>
    <scope>NUCLEOTIDE SEQUENCE [LARGE SCALE GENOMIC DNA]</scope>
    <source>
        <strain evidence="2 3">AM005</strain>
    </source>
</reference>
<sequence>MRDSRPPRAPRRTRPGTFSRQPGRELFDEEAPRARFPLSEPPSHYETRRAMRIRSAFVLLACVSACASRSGAGPESSTAMPTASVSAADADYVVLAREYLDWYAAAHPTRATRLGYHMHDAHLPDVSSGALKRKAEALRGWLTRLEQVVARGGLSGDAAVDVRVLENAMRADLLELEEVRPWERDPGFYVGIISSGLDGLSSREFAPVAERMRAMRSRMARIPGVLDAAQFNLSGVPKLWAEYALRDARGTVAYLRTDLPRALTAQGYAQVPLSERAAFSAAREEAARQMEAFAVWLERELLPKADGDFRLGRERFEKKLALEEHVTLDADALRDINERAIRDYKAWVAREAARLDASKTPEQVMAELVKDHPKAEELVASARAQLVELQRFVRERNILTLPSDRLPVVRETPPYARLGFASMDTPGPFETKATEAFYNITNVEPGWTPEQKAQHLTYFNRAGLLGITVHEAMPGHFVQLLYGARIPTDVRKVFTPASLVEGWAHYSEQMMVDEGLGNGDPVVRLGQLRRALQRHARWYAALALHVYGEPVEAVAKRYAEIAYFEPFPALREVERGTLDPTYLYYAVGRMQIFKLRDDYRRHLESRGKTLVLKDFHDRLLQLGLPVSLAREVFLPGDTAPSLE</sequence>
<evidence type="ECO:0000313" key="3">
    <source>
        <dbReference type="Proteomes" id="UP000533080"/>
    </source>
</evidence>
<gene>
    <name evidence="2" type="ORF">HNV28_31630</name>
</gene>
<dbReference type="AlphaFoldDB" id="A0A7Y4IPX4"/>
<dbReference type="InterPro" id="IPR010281">
    <property type="entry name" value="DUF885"/>
</dbReference>
<dbReference type="Proteomes" id="UP000533080">
    <property type="component" value="Unassembled WGS sequence"/>
</dbReference>